<dbReference type="SUPFAM" id="SSF56542">
    <property type="entry name" value="Substrate-binding domain of HMG-CoA reductase"/>
    <property type="match status" value="1"/>
</dbReference>
<comment type="similarity">
    <text evidence="1">Belongs to the HMG-CoA reductase family.</text>
</comment>
<dbReference type="SUPFAM" id="SSF55035">
    <property type="entry name" value="NAD-binding domain of HMG-CoA reductase"/>
    <property type="match status" value="1"/>
</dbReference>
<protein>
    <recommendedName>
        <fullName evidence="2">hydroxymethylglutaryl-CoA reductase (NADPH)</fullName>
        <ecNumber evidence="2">1.1.1.34</ecNumber>
    </recommendedName>
</protein>
<name>A0ABT7BSL1_9CYAN</name>
<keyword evidence="4" id="KW-0560">Oxidoreductase</keyword>
<evidence type="ECO:0000256" key="3">
    <source>
        <dbReference type="ARBA" id="ARBA00022857"/>
    </source>
</evidence>
<evidence type="ECO:0000313" key="5">
    <source>
        <dbReference type="EMBL" id="MDJ1182060.1"/>
    </source>
</evidence>
<evidence type="ECO:0000256" key="2">
    <source>
        <dbReference type="ARBA" id="ARBA00012999"/>
    </source>
</evidence>
<keyword evidence="6" id="KW-1185">Reference proteome</keyword>
<dbReference type="CDD" id="cd00643">
    <property type="entry name" value="HMG-CoA_reductase_classI"/>
    <property type="match status" value="1"/>
</dbReference>
<dbReference type="InterPro" id="IPR009029">
    <property type="entry name" value="HMG_CoA_Rdtase_sub-bd_dom_sf"/>
</dbReference>
<proteinExistence type="inferred from homology"/>
<dbReference type="PROSITE" id="PS00318">
    <property type="entry name" value="HMG_COA_REDUCTASE_2"/>
    <property type="match status" value="1"/>
</dbReference>
<dbReference type="InterPro" id="IPR023074">
    <property type="entry name" value="HMG_CoA_Rdtase_cat_sf"/>
</dbReference>
<dbReference type="Gene3D" id="3.30.70.420">
    <property type="entry name" value="Hydroxymethylglutaryl-CoA reductase, class I/II, NAD/NADP-binding domain"/>
    <property type="match status" value="1"/>
</dbReference>
<sequence length="428" mass="45999">MSTPHRQANSFIRQLLHSKSLAELSEQLRPSSEPLPRKFRGSFRLTEQRVQHHWEQLDSIADRQDTPDIQDTLLDPQTLEYLQAYQHNIENFIGTVKLPVGIAGPLRMNGLFAQGDYLIPLATTEAALVASYARGCQLISEAEGCQALLLNEAVNRTPGFAFATLQEVGVFLAWAVSQQDNFQREAEATTRYGKLIDTRFTVEGNHVYLDFQFTTGDAAGQNMVTIATDAICQYILAHTPITPHHWFIEANLSGDKKASAQSFSGVRGKKVTAEVTISATLIEQRLHTTAEQMANYWRMSALGGTMSGTIGVQGHYANGLAALYIACGQDAACVAESAVGVTRFELTSDGGLYAAVTLPNLIVGTVGGGTGLPSQQACLQILGLAGPGHARAFAELCAGLALAGELSIIGALSAGEFVQAHARLARGR</sequence>
<dbReference type="Gene3D" id="3.90.770.10">
    <property type="entry name" value="3-hydroxy-3-methylglutaryl-coenzyme A Reductase, Chain A, domain 2"/>
    <property type="match status" value="1"/>
</dbReference>
<dbReference type="PROSITE" id="PS50065">
    <property type="entry name" value="HMG_COA_REDUCTASE_4"/>
    <property type="match status" value="1"/>
</dbReference>
<reference evidence="5 6" key="1">
    <citation type="submission" date="2023-01" db="EMBL/GenBank/DDBJ databases">
        <title>Novel diversity within Roseofilum (Cyanobacteria; Desertifilaceae) from marine benthic mats with descriptions of four novel species.</title>
        <authorList>
            <person name="Wang Y."/>
            <person name="Berthold D.E."/>
            <person name="Hu J."/>
            <person name="Lefler F.W."/>
            <person name="Laughinghouse H.D. IV."/>
        </authorList>
    </citation>
    <scope>NUCLEOTIDE SEQUENCE [LARGE SCALE GENOMIC DNA]</scope>
    <source>
        <strain evidence="5 6">BLCC-M143</strain>
    </source>
</reference>
<evidence type="ECO:0000256" key="4">
    <source>
        <dbReference type="ARBA" id="ARBA00023002"/>
    </source>
</evidence>
<evidence type="ECO:0000256" key="1">
    <source>
        <dbReference type="ARBA" id="ARBA00007661"/>
    </source>
</evidence>
<dbReference type="PANTHER" id="PTHR10572">
    <property type="entry name" value="3-HYDROXY-3-METHYLGLUTARYL-COENZYME A REDUCTASE"/>
    <property type="match status" value="1"/>
</dbReference>
<dbReference type="Pfam" id="PF00368">
    <property type="entry name" value="HMG-CoA_red"/>
    <property type="match status" value="1"/>
</dbReference>
<dbReference type="InterPro" id="IPR009023">
    <property type="entry name" value="HMG_CoA_Rdtase_NAD(P)-bd_sf"/>
</dbReference>
<evidence type="ECO:0000313" key="6">
    <source>
        <dbReference type="Proteomes" id="UP001232992"/>
    </source>
</evidence>
<gene>
    <name evidence="5" type="ORF">PMH09_02530</name>
</gene>
<dbReference type="PANTHER" id="PTHR10572:SF24">
    <property type="entry name" value="3-HYDROXY-3-METHYLGLUTARYL-COENZYME A REDUCTASE"/>
    <property type="match status" value="1"/>
</dbReference>
<dbReference type="InterPro" id="IPR002202">
    <property type="entry name" value="HMG_CoA_Rdtase"/>
</dbReference>
<dbReference type="EMBL" id="JAQOSQ010000002">
    <property type="protein sequence ID" value="MDJ1182060.1"/>
    <property type="molecule type" value="Genomic_DNA"/>
</dbReference>
<dbReference type="PRINTS" id="PR00071">
    <property type="entry name" value="HMGCOARDTASE"/>
</dbReference>
<dbReference type="Proteomes" id="UP001232992">
    <property type="component" value="Unassembled WGS sequence"/>
</dbReference>
<comment type="caution">
    <text evidence="5">The sequence shown here is derived from an EMBL/GenBank/DDBJ whole genome shotgun (WGS) entry which is preliminary data.</text>
</comment>
<organism evidence="5 6">
    <name type="scientific">Roseofilum casamattae BLCC-M143</name>
    <dbReference type="NCBI Taxonomy" id="3022442"/>
    <lineage>
        <taxon>Bacteria</taxon>
        <taxon>Bacillati</taxon>
        <taxon>Cyanobacteriota</taxon>
        <taxon>Cyanophyceae</taxon>
        <taxon>Desertifilales</taxon>
        <taxon>Desertifilaceae</taxon>
        <taxon>Roseofilum</taxon>
        <taxon>Roseofilum casamattae</taxon>
    </lineage>
</organism>
<dbReference type="EC" id="1.1.1.34" evidence="2"/>
<dbReference type="InterPro" id="IPR004554">
    <property type="entry name" value="HMG_CoA_Rdtase_eu_arc"/>
</dbReference>
<keyword evidence="3" id="KW-0521">NADP</keyword>
<accession>A0ABT7BSL1</accession>
<dbReference type="InterPro" id="IPR023076">
    <property type="entry name" value="HMG_CoA_Rdtase_CS"/>
</dbReference>
<dbReference type="RefSeq" id="WP_283756712.1">
    <property type="nucleotide sequence ID" value="NZ_JAQOSQ010000002.1"/>
</dbReference>